<dbReference type="Gene3D" id="2.170.130.10">
    <property type="entry name" value="TonB-dependent receptor, plug domain"/>
    <property type="match status" value="1"/>
</dbReference>
<dbReference type="PROSITE" id="PS52016">
    <property type="entry name" value="TONB_DEPENDENT_REC_3"/>
    <property type="match status" value="1"/>
</dbReference>
<name>A0ABX1RW88_9FLAO</name>
<accession>A0ABX1RW88</accession>
<evidence type="ECO:0000256" key="1">
    <source>
        <dbReference type="ARBA" id="ARBA00022448"/>
    </source>
</evidence>
<feature type="signal peptide" evidence="6">
    <location>
        <begin position="1"/>
        <end position="37"/>
    </location>
</feature>
<dbReference type="InterPro" id="IPR039426">
    <property type="entry name" value="TonB-dep_rcpt-like"/>
</dbReference>
<dbReference type="PANTHER" id="PTHR30069">
    <property type="entry name" value="TONB-DEPENDENT OUTER MEMBRANE RECEPTOR"/>
    <property type="match status" value="1"/>
</dbReference>
<keyword evidence="4 5" id="KW-0998">Cell outer membrane</keyword>
<gene>
    <name evidence="8" type="ORF">HHX25_04510</name>
</gene>
<dbReference type="InterPro" id="IPR037066">
    <property type="entry name" value="Plug_dom_sf"/>
</dbReference>
<feature type="chain" id="PRO_5046954491" evidence="6">
    <location>
        <begin position="38"/>
        <end position="1159"/>
    </location>
</feature>
<evidence type="ECO:0000256" key="5">
    <source>
        <dbReference type="PROSITE-ProRule" id="PRU01360"/>
    </source>
</evidence>
<dbReference type="Pfam" id="PF07715">
    <property type="entry name" value="Plug"/>
    <property type="match status" value="1"/>
</dbReference>
<dbReference type="NCBIfam" id="TIGR04057">
    <property type="entry name" value="SusC_RagA_signa"/>
    <property type="match status" value="1"/>
</dbReference>
<keyword evidence="9" id="KW-1185">Reference proteome</keyword>
<reference evidence="8 9" key="1">
    <citation type="submission" date="2020-04" db="EMBL/GenBank/DDBJ databases">
        <title>A Flavivirga sp. nov.</title>
        <authorList>
            <person name="Sun X."/>
        </authorList>
    </citation>
    <scope>NUCLEOTIDE SEQUENCE [LARGE SCALE GENOMIC DNA]</scope>
    <source>
        <strain evidence="8 9">Y03</strain>
    </source>
</reference>
<organism evidence="8 9">
    <name type="scientific">Flavivirga algicola</name>
    <dbReference type="NCBI Taxonomy" id="2729136"/>
    <lineage>
        <taxon>Bacteria</taxon>
        <taxon>Pseudomonadati</taxon>
        <taxon>Bacteroidota</taxon>
        <taxon>Flavobacteriia</taxon>
        <taxon>Flavobacteriales</taxon>
        <taxon>Flavobacteriaceae</taxon>
        <taxon>Flavivirga</taxon>
    </lineage>
</organism>
<keyword evidence="1 5" id="KW-0813">Transport</keyword>
<dbReference type="RefSeq" id="WP_169670595.1">
    <property type="nucleotide sequence ID" value="NZ_JABBHF010000002.1"/>
</dbReference>
<proteinExistence type="inferred from homology"/>
<keyword evidence="8" id="KW-0675">Receptor</keyword>
<dbReference type="Proteomes" id="UP000746690">
    <property type="component" value="Unassembled WGS sequence"/>
</dbReference>
<sequence>MKKQLNPNVIVPWGTKLNLKMKLSLLFLLTTALSLQATTTVHSQKNKITLNLNNATISSVIDEIEANSKFKFLFRTNVVNLERKISINAQKEDISSVLNRIFENTKTSFEIDNRKILLYKSKKEAIPEDEVSIVEQQIEVKGTIVDEQGLPLPGASIVEKGTANGVTTDFDGNFTIRLKGDNPALVISYVGYSTQEIVIGDKTQLSIKMQSDSAALDEVVIVGYGTQKRETVTGSVATVKGRELVKSPSVNLTNTLAGRVSGLFVTQAGAEPGFDDAEITIRGTNTYNNSGALVVIDGIPDRDGGLGRINPADIENVSVLKDASAAIYGARAANGVILVTTKKGKVGKTKVTYSFNQGWASPTQIPDMANAAQYAELVNELRIYELPSSEWQPAYNGFTSTGSYTQPGGNVVNAPWTPEDIELFGNGQDPWGHPNTDWFDETFKNAAPQQKHTIQMSGGSENIQYYTSLGYLNQDAIYKNSATGYEQYDLRLNLNAKISEHVKFSLGVMGREEIRNLPTENVNDIFRMLTRGRPTEVAYWPNGLPGPDIENGQQPVVITTSATGYDREKRDYLQTNGVLDIDIPWVEGLSVQGSVAVDKSFSNQKVWRTPWTLYGWDGTSLGADGLPVLVPGQKGPPEPNLTQSTANTLNIFLGANIKYARGFGDHNFAFLAGTNKETTEFEGFNAFRRYFISPVIDDLFAGGDAEKDNGGFSDRAARLNYFGRVNYDYKEKYLLEFLWRYDGSYLFPENSRYGFFPGVSAGWVLTKESFLENSSFINFLKLRGSWGQLGNDKFDDSDFPLNQYLATYGFNSYFINNSEVTTLAETKVPNSAITWEIARNVNIGIEAKFLDHKLSLEFDVFSNKRSKILTQPSASLPSLSGITPPRQNIGEVENKGFDFYLGYSDNIGDFTYSVSVNGGYAKNKILFNDEAEGAPLWQRQTGNSINSFLVYGYDGVFATQADIDAETLDYSALTNNLRPGDMKFVDYNNDGAITPDDRFRTNKNITPTFTGGLNINAGYRNFDLSLFFQGATGGSIPLAFTEAGTIGNFTTSTYNNRWTVNNPSSVHPRITNRADQYFSQGNTYWLENTNYLRLKNLEFGYTFPEAVIGKMGITNLRFYISGSNLFTISNTTFDPEGINNSGRDYPNSKIINTGFTITF</sequence>
<comment type="similarity">
    <text evidence="5">Belongs to the TonB-dependent receptor family.</text>
</comment>
<evidence type="ECO:0000256" key="2">
    <source>
        <dbReference type="ARBA" id="ARBA00022729"/>
    </source>
</evidence>
<evidence type="ECO:0000313" key="9">
    <source>
        <dbReference type="Proteomes" id="UP000746690"/>
    </source>
</evidence>
<evidence type="ECO:0000256" key="3">
    <source>
        <dbReference type="ARBA" id="ARBA00023136"/>
    </source>
</evidence>
<dbReference type="SUPFAM" id="SSF56935">
    <property type="entry name" value="Porins"/>
    <property type="match status" value="1"/>
</dbReference>
<dbReference type="InterPro" id="IPR023997">
    <property type="entry name" value="TonB-dep_OMP_SusC/RagA_CS"/>
</dbReference>
<comment type="subcellular location">
    <subcellularLocation>
        <location evidence="5">Cell outer membrane</location>
        <topology evidence="5">Multi-pass membrane protein</topology>
    </subcellularLocation>
</comment>
<feature type="domain" description="Secretin/TonB short N-terminal" evidence="7">
    <location>
        <begin position="70"/>
        <end position="121"/>
    </location>
</feature>
<dbReference type="InterPro" id="IPR023996">
    <property type="entry name" value="TonB-dep_OMP_SusC/RagA"/>
</dbReference>
<keyword evidence="2 6" id="KW-0732">Signal</keyword>
<evidence type="ECO:0000259" key="7">
    <source>
        <dbReference type="SMART" id="SM00965"/>
    </source>
</evidence>
<dbReference type="SUPFAM" id="SSF49464">
    <property type="entry name" value="Carboxypeptidase regulatory domain-like"/>
    <property type="match status" value="1"/>
</dbReference>
<keyword evidence="5" id="KW-1134">Transmembrane beta strand</keyword>
<dbReference type="Pfam" id="PF13715">
    <property type="entry name" value="CarbopepD_reg_2"/>
    <property type="match status" value="1"/>
</dbReference>
<dbReference type="PANTHER" id="PTHR30069:SF29">
    <property type="entry name" value="HEMOGLOBIN AND HEMOGLOBIN-HAPTOGLOBIN-BINDING PROTEIN 1-RELATED"/>
    <property type="match status" value="1"/>
</dbReference>
<dbReference type="EMBL" id="JABBHF010000002">
    <property type="protein sequence ID" value="NMH86754.1"/>
    <property type="molecule type" value="Genomic_DNA"/>
</dbReference>
<dbReference type="InterPro" id="IPR008969">
    <property type="entry name" value="CarboxyPept-like_regulatory"/>
</dbReference>
<evidence type="ECO:0000256" key="6">
    <source>
        <dbReference type="SAM" id="SignalP"/>
    </source>
</evidence>
<keyword evidence="5" id="KW-0812">Transmembrane</keyword>
<keyword evidence="3 5" id="KW-0472">Membrane</keyword>
<dbReference type="Gene3D" id="2.60.40.1120">
    <property type="entry name" value="Carboxypeptidase-like, regulatory domain"/>
    <property type="match status" value="1"/>
</dbReference>
<protein>
    <submittedName>
        <fullName evidence="8">TonB-dependent receptor</fullName>
    </submittedName>
</protein>
<evidence type="ECO:0000256" key="4">
    <source>
        <dbReference type="ARBA" id="ARBA00023237"/>
    </source>
</evidence>
<evidence type="ECO:0000313" key="8">
    <source>
        <dbReference type="EMBL" id="NMH86754.1"/>
    </source>
</evidence>
<dbReference type="InterPro" id="IPR012910">
    <property type="entry name" value="Plug_dom"/>
</dbReference>
<dbReference type="InterPro" id="IPR011662">
    <property type="entry name" value="Secretin/TonB_short_N"/>
</dbReference>
<dbReference type="NCBIfam" id="TIGR04056">
    <property type="entry name" value="OMP_RagA_SusC"/>
    <property type="match status" value="1"/>
</dbReference>
<comment type="caution">
    <text evidence="8">The sequence shown here is derived from an EMBL/GenBank/DDBJ whole genome shotgun (WGS) entry which is preliminary data.</text>
</comment>
<dbReference type="SMART" id="SM00965">
    <property type="entry name" value="STN"/>
    <property type="match status" value="1"/>
</dbReference>